<dbReference type="VEuPathDB" id="VectorBase:LLOJ005575"/>
<dbReference type="EMBL" id="AJWK01017609">
    <property type="status" value="NOT_ANNOTATED_CDS"/>
    <property type="molecule type" value="Genomic_DNA"/>
</dbReference>
<reference evidence="1" key="1">
    <citation type="submission" date="2020-05" db="UniProtKB">
        <authorList>
            <consortium name="EnsemblMetazoa"/>
        </authorList>
    </citation>
    <scope>IDENTIFICATION</scope>
    <source>
        <strain evidence="1">Jacobina</strain>
    </source>
</reference>
<name>A0A1B0CLT8_LUTLO</name>
<keyword evidence="2" id="KW-1185">Reference proteome</keyword>
<evidence type="ECO:0000313" key="1">
    <source>
        <dbReference type="EnsemblMetazoa" id="LLOJ005575-PA"/>
    </source>
</evidence>
<dbReference type="EnsemblMetazoa" id="LLOJ005575-RA">
    <property type="protein sequence ID" value="LLOJ005575-PA"/>
    <property type="gene ID" value="LLOJ005575"/>
</dbReference>
<accession>A0A1B0CLT8</accession>
<dbReference type="Proteomes" id="UP000092461">
    <property type="component" value="Unassembled WGS sequence"/>
</dbReference>
<proteinExistence type="predicted"/>
<evidence type="ECO:0000313" key="2">
    <source>
        <dbReference type="Proteomes" id="UP000092461"/>
    </source>
</evidence>
<organism evidence="1 2">
    <name type="scientific">Lutzomyia longipalpis</name>
    <name type="common">Sand fly</name>
    <dbReference type="NCBI Taxonomy" id="7200"/>
    <lineage>
        <taxon>Eukaryota</taxon>
        <taxon>Metazoa</taxon>
        <taxon>Ecdysozoa</taxon>
        <taxon>Arthropoda</taxon>
        <taxon>Hexapoda</taxon>
        <taxon>Insecta</taxon>
        <taxon>Pterygota</taxon>
        <taxon>Neoptera</taxon>
        <taxon>Endopterygota</taxon>
        <taxon>Diptera</taxon>
        <taxon>Nematocera</taxon>
        <taxon>Psychodoidea</taxon>
        <taxon>Psychodidae</taxon>
        <taxon>Lutzomyia</taxon>
        <taxon>Lutzomyia</taxon>
    </lineage>
</organism>
<dbReference type="AlphaFoldDB" id="A0A1B0CLT8"/>
<sequence length="194" mass="21083">MVRTVFSPKCWATSRTSLGLRPSTSNAFKIGGRFSSNCTSTTAPITATTRPLLAPAFAAVLAAYWRSKGAKKTGHLVSKNHMIHLKKKKEYCLGGPELVIAVLGDVTYPRECLVATLLDNLEIAHLDTAGSEVGNFKFHLNGWFPLGVLTFNTWETKVGTHEVLLATWETFNRPNDGALLGGVADTSDGCLEFR</sequence>
<protein>
    <submittedName>
        <fullName evidence="1">Uncharacterized protein</fullName>
    </submittedName>
</protein>